<dbReference type="Gene3D" id="2.40.30.170">
    <property type="match status" value="1"/>
</dbReference>
<dbReference type="GO" id="GO:0030313">
    <property type="term" value="C:cell envelope"/>
    <property type="evidence" value="ECO:0007669"/>
    <property type="project" value="UniProtKB-SubCell"/>
</dbReference>
<evidence type="ECO:0000313" key="4">
    <source>
        <dbReference type="EMBL" id="SFD52877.1"/>
    </source>
</evidence>
<dbReference type="OrthoDB" id="9806939at2"/>
<accession>A0A1I1T2I5</accession>
<dbReference type="STRING" id="1123010.SAMN02745724_04771"/>
<dbReference type="Proteomes" id="UP000198862">
    <property type="component" value="Unassembled WGS sequence"/>
</dbReference>
<evidence type="ECO:0000313" key="5">
    <source>
        <dbReference type="Proteomes" id="UP000198862"/>
    </source>
</evidence>
<dbReference type="EMBL" id="FOLO01000065">
    <property type="protein sequence ID" value="SFD52877.1"/>
    <property type="molecule type" value="Genomic_DNA"/>
</dbReference>
<gene>
    <name evidence="4" type="ORF">SAMN02745724_04771</name>
</gene>
<name>A0A1I1T2I5_9GAMM</name>
<dbReference type="InterPro" id="IPR050465">
    <property type="entry name" value="UPF0194_transport"/>
</dbReference>
<dbReference type="PANTHER" id="PTHR32347">
    <property type="entry name" value="EFFLUX SYSTEM COMPONENT YKNX-RELATED"/>
    <property type="match status" value="1"/>
</dbReference>
<comment type="subcellular location">
    <subcellularLocation>
        <location evidence="1">Cell envelope</location>
    </subcellularLocation>
</comment>
<dbReference type="RefSeq" id="WP_091990718.1">
    <property type="nucleotide sequence ID" value="NZ_FOLO01000065.1"/>
</dbReference>
<reference evidence="4 5" key="1">
    <citation type="submission" date="2016-10" db="EMBL/GenBank/DDBJ databases">
        <authorList>
            <person name="de Groot N.N."/>
        </authorList>
    </citation>
    <scope>NUCLEOTIDE SEQUENCE [LARGE SCALE GENOMIC DNA]</scope>
    <source>
        <strain evidence="4 5">DSM 6059</strain>
    </source>
</reference>
<dbReference type="AlphaFoldDB" id="A0A1I1T2I5"/>
<protein>
    <submittedName>
        <fullName evidence="4">Biotin-lipoyl like</fullName>
    </submittedName>
</protein>
<evidence type="ECO:0000256" key="2">
    <source>
        <dbReference type="ARBA" id="ARBA00023054"/>
    </source>
</evidence>
<dbReference type="Gene3D" id="1.10.287.470">
    <property type="entry name" value="Helix hairpin bin"/>
    <property type="match status" value="1"/>
</dbReference>
<dbReference type="Gene3D" id="2.40.420.20">
    <property type="match status" value="1"/>
</dbReference>
<dbReference type="PANTHER" id="PTHR32347:SF23">
    <property type="entry name" value="BLL5650 PROTEIN"/>
    <property type="match status" value="1"/>
</dbReference>
<dbReference type="Gene3D" id="2.40.50.100">
    <property type="match status" value="1"/>
</dbReference>
<keyword evidence="2 3" id="KW-0175">Coiled coil</keyword>
<keyword evidence="5" id="KW-1185">Reference proteome</keyword>
<proteinExistence type="predicted"/>
<evidence type="ECO:0000256" key="3">
    <source>
        <dbReference type="SAM" id="Coils"/>
    </source>
</evidence>
<evidence type="ECO:0000256" key="1">
    <source>
        <dbReference type="ARBA" id="ARBA00004196"/>
    </source>
</evidence>
<organism evidence="4 5">
    <name type="scientific">Pseudoalteromonas denitrificans DSM 6059</name>
    <dbReference type="NCBI Taxonomy" id="1123010"/>
    <lineage>
        <taxon>Bacteria</taxon>
        <taxon>Pseudomonadati</taxon>
        <taxon>Pseudomonadota</taxon>
        <taxon>Gammaproteobacteria</taxon>
        <taxon>Alteromonadales</taxon>
        <taxon>Pseudoalteromonadaceae</taxon>
        <taxon>Pseudoalteromonas</taxon>
    </lineage>
</organism>
<feature type="coiled-coil region" evidence="3">
    <location>
        <begin position="210"/>
        <end position="237"/>
    </location>
</feature>
<sequence>MDISRAKQKKSMPKGFLPWALALSVFAPAAYYLWYLAQADFSVDSKTLIFDQVKRGEFSVSVRGTGLLVPNNIQWLSASVEARVEKVIVKAGKQVNKGDLIVLLSNPQLEQLLEETKWELEAKLAESKAAQVNQEALLLDQKSLQLDAKLNYESSKLKQDAQEQLYQSGTGVISKIDYEKTRLETIQLSQRLEIQNARLIKMQQNILVQNNAREARLNKMQKTLERAQQQVDSLQIIATIDSVVQEVPVEPGQRINMGSNIAKLAQQNALIAELQVPELQIRDVKIGQKVIIDTRNNKVTGTVSRVDPAVVNGNVQVDVEFTDNLPSDARPDLTVDGEIKISEVKDTLFINRPLFAQSQSTSLLYKLSLDGNFAEQVTVTLGQGSISQIEIISGLKTGEKIIISDPSSWETYQKIRIN</sequence>